<dbReference type="FunFam" id="3.90.470.20:FF:000003">
    <property type="entry name" value="L-aminoadipate-semialdehyde dehydrogenase-phosphopantetheinyl transferase"/>
    <property type="match status" value="1"/>
</dbReference>
<comment type="catalytic activity">
    <reaction evidence="8">
        <text>apo-[ACP] + acetyl-CoA = acetyl-[ACP] + adenosine 3',5'-bisphosphate + H(+)</text>
        <dbReference type="Rhea" id="RHEA:46564"/>
        <dbReference type="Rhea" id="RHEA-COMP:9621"/>
        <dbReference type="Rhea" id="RHEA-COMP:9690"/>
        <dbReference type="ChEBI" id="CHEBI:15378"/>
        <dbReference type="ChEBI" id="CHEBI:29999"/>
        <dbReference type="ChEBI" id="CHEBI:57288"/>
        <dbReference type="ChEBI" id="CHEBI:58343"/>
        <dbReference type="ChEBI" id="CHEBI:78446"/>
    </reaction>
    <physiologicalReaction direction="left-to-right" evidence="8">
        <dbReference type="Rhea" id="RHEA:46565"/>
    </physiologicalReaction>
</comment>
<dbReference type="PANTHER" id="PTHR12215:SF10">
    <property type="entry name" value="L-AMINOADIPATE-SEMIALDEHYDE DEHYDROGENASE-PHOSPHOPANTETHEINYL TRANSFERASE"/>
    <property type="match status" value="1"/>
</dbReference>
<dbReference type="EMBL" id="JARQZJ010000136">
    <property type="protein sequence ID" value="KAK9892626.1"/>
    <property type="molecule type" value="Genomic_DNA"/>
</dbReference>
<dbReference type="InterPro" id="IPR050559">
    <property type="entry name" value="P-Pant_transferase_sf"/>
</dbReference>
<dbReference type="EC" id="2.7.8.7" evidence="2"/>
<name>A0AAW1VGW9_9CUCU</name>
<keyword evidence="12" id="KW-1185">Reference proteome</keyword>
<evidence type="ECO:0000313" key="11">
    <source>
        <dbReference type="EMBL" id="KAK9892626.1"/>
    </source>
</evidence>
<accession>A0AAW1VGW9</accession>
<comment type="caution">
    <text evidence="11">The sequence shown here is derived from an EMBL/GenBank/DDBJ whole genome shotgun (WGS) entry which is preliminary data.</text>
</comment>
<dbReference type="Gene3D" id="3.90.470.20">
    <property type="entry name" value="4'-phosphopantetheinyl transferase domain"/>
    <property type="match status" value="2"/>
</dbReference>
<evidence type="ECO:0000259" key="9">
    <source>
        <dbReference type="Pfam" id="PF01648"/>
    </source>
</evidence>
<evidence type="ECO:0000256" key="1">
    <source>
        <dbReference type="ARBA" id="ARBA00006195"/>
    </source>
</evidence>
<evidence type="ECO:0000259" key="10">
    <source>
        <dbReference type="Pfam" id="PF22624"/>
    </source>
</evidence>
<dbReference type="PANTHER" id="PTHR12215">
    <property type="entry name" value="PHOSPHOPANTETHEINE TRANSFERASE"/>
    <property type="match status" value="1"/>
</dbReference>
<dbReference type="SUPFAM" id="SSF56214">
    <property type="entry name" value="4'-phosphopantetheinyl transferase"/>
    <property type="match status" value="2"/>
</dbReference>
<organism evidence="11 12">
    <name type="scientific">Henosepilachna vigintioctopunctata</name>
    <dbReference type="NCBI Taxonomy" id="420089"/>
    <lineage>
        <taxon>Eukaryota</taxon>
        <taxon>Metazoa</taxon>
        <taxon>Ecdysozoa</taxon>
        <taxon>Arthropoda</taxon>
        <taxon>Hexapoda</taxon>
        <taxon>Insecta</taxon>
        <taxon>Pterygota</taxon>
        <taxon>Neoptera</taxon>
        <taxon>Endopterygota</taxon>
        <taxon>Coleoptera</taxon>
        <taxon>Polyphaga</taxon>
        <taxon>Cucujiformia</taxon>
        <taxon>Coccinelloidea</taxon>
        <taxon>Coccinellidae</taxon>
        <taxon>Epilachninae</taxon>
        <taxon>Epilachnini</taxon>
        <taxon>Henosepilachna</taxon>
    </lineage>
</organism>
<evidence type="ECO:0000256" key="3">
    <source>
        <dbReference type="ARBA" id="ARBA00016301"/>
    </source>
</evidence>
<dbReference type="AlphaFoldDB" id="A0AAW1VGW9"/>
<sequence>MKLLSRYIHLEITKMVEKHVCWAFKISKWNPTFGEMLNCTSYIQQEEKERLGRFVYKNDFKSSLVGRLLMRKFVSENFVVPYNDVIFSRNERGKPIVIKPHLEGANFNVSHHGDFVVLVGSQGKKFLGVDVMKIEYKGGKRLSEYFRLMCRQFSSYEWESIKQGSEEEQIRMFYRHWCLKESYVKAIGVGITVDLQNISFSIHTKDLSQNRIVNDTTLYLNGKRQNWEFHEMLLDRDHCAAIAMSGSDNEMILFEEITIQDLKGLLEGPVPILERDVQYCNSYFNKLEKS</sequence>
<feature type="domain" description="4'-phosphopantetheinyl transferase N-terminal" evidence="10">
    <location>
        <begin position="27"/>
        <end position="121"/>
    </location>
</feature>
<evidence type="ECO:0000256" key="2">
    <source>
        <dbReference type="ARBA" id="ARBA00013172"/>
    </source>
</evidence>
<keyword evidence="4" id="KW-0808">Transferase</keyword>
<evidence type="ECO:0000313" key="12">
    <source>
        <dbReference type="Proteomes" id="UP001431783"/>
    </source>
</evidence>
<gene>
    <name evidence="11" type="ORF">WA026_021005</name>
</gene>
<dbReference type="Pfam" id="PF22624">
    <property type="entry name" value="AASDHPPT_N"/>
    <property type="match status" value="1"/>
</dbReference>
<evidence type="ECO:0000256" key="8">
    <source>
        <dbReference type="ARBA" id="ARBA00048794"/>
    </source>
</evidence>
<dbReference type="GO" id="GO:0005829">
    <property type="term" value="C:cytosol"/>
    <property type="evidence" value="ECO:0007669"/>
    <property type="project" value="TreeGrafter"/>
</dbReference>
<dbReference type="Pfam" id="PF01648">
    <property type="entry name" value="ACPS"/>
    <property type="match status" value="1"/>
</dbReference>
<dbReference type="Proteomes" id="UP001431783">
    <property type="component" value="Unassembled WGS sequence"/>
</dbReference>
<evidence type="ECO:0000256" key="6">
    <source>
        <dbReference type="ARBA" id="ARBA00033443"/>
    </source>
</evidence>
<feature type="domain" description="4'-phosphopantetheinyl transferase" evidence="9">
    <location>
        <begin position="127"/>
        <end position="242"/>
    </location>
</feature>
<dbReference type="GO" id="GO:0008897">
    <property type="term" value="F:holo-[acyl-carrier-protein] synthase activity"/>
    <property type="evidence" value="ECO:0007669"/>
    <property type="project" value="UniProtKB-EC"/>
</dbReference>
<evidence type="ECO:0000256" key="5">
    <source>
        <dbReference type="ARBA" id="ARBA00030484"/>
    </source>
</evidence>
<proteinExistence type="inferred from homology"/>
<evidence type="ECO:0000256" key="4">
    <source>
        <dbReference type="ARBA" id="ARBA00022679"/>
    </source>
</evidence>
<dbReference type="InterPro" id="IPR055066">
    <property type="entry name" value="AASDHPPT_N"/>
</dbReference>
<reference evidence="11 12" key="1">
    <citation type="submission" date="2023-03" db="EMBL/GenBank/DDBJ databases">
        <title>Genome insight into feeding habits of ladybird beetles.</title>
        <authorList>
            <person name="Li H.-S."/>
            <person name="Huang Y.-H."/>
            <person name="Pang H."/>
        </authorList>
    </citation>
    <scope>NUCLEOTIDE SEQUENCE [LARGE SCALE GENOMIC DNA]</scope>
    <source>
        <strain evidence="11">SYSU_2023b</strain>
        <tissue evidence="11">Whole body</tissue>
    </source>
</reference>
<comment type="catalytic activity">
    <reaction evidence="7">
        <text>apo-[ACP] + CoA = holo-[ACP] + adenosine 3',5'-bisphosphate + H(+)</text>
        <dbReference type="Rhea" id="RHEA:12068"/>
        <dbReference type="Rhea" id="RHEA-COMP:9685"/>
        <dbReference type="Rhea" id="RHEA-COMP:9690"/>
        <dbReference type="ChEBI" id="CHEBI:15378"/>
        <dbReference type="ChEBI" id="CHEBI:29999"/>
        <dbReference type="ChEBI" id="CHEBI:57287"/>
        <dbReference type="ChEBI" id="CHEBI:58343"/>
        <dbReference type="ChEBI" id="CHEBI:64479"/>
        <dbReference type="EC" id="2.7.8.7"/>
    </reaction>
    <physiologicalReaction direction="left-to-right" evidence="7">
        <dbReference type="Rhea" id="RHEA:12069"/>
    </physiologicalReaction>
</comment>
<evidence type="ECO:0000256" key="7">
    <source>
        <dbReference type="ARBA" id="ARBA00048641"/>
    </source>
</evidence>
<protein>
    <recommendedName>
        <fullName evidence="3">L-aminoadipate-semialdehyde dehydrogenase-phosphopantetheinyl transferase</fullName>
        <ecNumber evidence="2">2.7.8.7</ecNumber>
    </recommendedName>
    <alternativeName>
        <fullName evidence="5">4'-phosphopantetheinyl transferase</fullName>
    </alternativeName>
    <alternativeName>
        <fullName evidence="6">Alpha-aminoadipic semialdehyde dehydrogenase-phosphopantetheinyl transferase</fullName>
    </alternativeName>
</protein>
<dbReference type="GO" id="GO:0000287">
    <property type="term" value="F:magnesium ion binding"/>
    <property type="evidence" value="ECO:0007669"/>
    <property type="project" value="InterPro"/>
</dbReference>
<comment type="similarity">
    <text evidence="1">Belongs to the P-Pant transferase superfamily. AcpS family.</text>
</comment>
<dbReference type="GO" id="GO:0019878">
    <property type="term" value="P:lysine biosynthetic process via aminoadipic acid"/>
    <property type="evidence" value="ECO:0007669"/>
    <property type="project" value="TreeGrafter"/>
</dbReference>
<dbReference type="InterPro" id="IPR037143">
    <property type="entry name" value="4-PPantetheinyl_Trfase_dom_sf"/>
</dbReference>
<dbReference type="InterPro" id="IPR008278">
    <property type="entry name" value="4-PPantetheinyl_Trfase_dom"/>
</dbReference>